<dbReference type="Proteomes" id="UP000719412">
    <property type="component" value="Unassembled WGS sequence"/>
</dbReference>
<comment type="caution">
    <text evidence="1">The sequence shown here is derived from an EMBL/GenBank/DDBJ whole genome shotgun (WGS) entry which is preliminary data.</text>
</comment>
<protein>
    <submittedName>
        <fullName evidence="1">Uncharacterized protein</fullName>
    </submittedName>
</protein>
<dbReference type="EMBL" id="JABDTM020019828">
    <property type="protein sequence ID" value="KAH0817299.1"/>
    <property type="molecule type" value="Genomic_DNA"/>
</dbReference>
<keyword evidence="2" id="KW-1185">Reference proteome</keyword>
<sequence length="193" mass="21842">MRKIRSSYFVLRAPRYGGIEKNLSSAEIEHSVGDRQTGGCAASREKRITCVAFGIRNHPRERIADRHGAYRPALPGFGSRQGARRFLPFIVYQLPLSRDPSPSRETEYRTVREYRKVLLQNLPWSTPFQRKGVVRLAAGVPVIEGHYPCHYAEVATHWDGGSASRFWKKAGVFRGTEQGTPELLPKSVPVHEE</sequence>
<name>A0A8J6LCL5_TENMO</name>
<accession>A0A8J6LCL5</accession>
<gene>
    <name evidence="1" type="ORF">GEV33_005492</name>
</gene>
<evidence type="ECO:0000313" key="2">
    <source>
        <dbReference type="Proteomes" id="UP000719412"/>
    </source>
</evidence>
<dbReference type="AlphaFoldDB" id="A0A8J6LCL5"/>
<reference evidence="1" key="2">
    <citation type="submission" date="2021-08" db="EMBL/GenBank/DDBJ databases">
        <authorList>
            <person name="Eriksson T."/>
        </authorList>
    </citation>
    <scope>NUCLEOTIDE SEQUENCE</scope>
    <source>
        <strain evidence="1">Stoneville</strain>
        <tissue evidence="1">Whole head</tissue>
    </source>
</reference>
<organism evidence="1 2">
    <name type="scientific">Tenebrio molitor</name>
    <name type="common">Yellow mealworm beetle</name>
    <dbReference type="NCBI Taxonomy" id="7067"/>
    <lineage>
        <taxon>Eukaryota</taxon>
        <taxon>Metazoa</taxon>
        <taxon>Ecdysozoa</taxon>
        <taxon>Arthropoda</taxon>
        <taxon>Hexapoda</taxon>
        <taxon>Insecta</taxon>
        <taxon>Pterygota</taxon>
        <taxon>Neoptera</taxon>
        <taxon>Endopterygota</taxon>
        <taxon>Coleoptera</taxon>
        <taxon>Polyphaga</taxon>
        <taxon>Cucujiformia</taxon>
        <taxon>Tenebrionidae</taxon>
        <taxon>Tenebrio</taxon>
    </lineage>
</organism>
<reference evidence="1" key="1">
    <citation type="journal article" date="2020" name="J Insects Food Feed">
        <title>The yellow mealworm (Tenebrio molitor) genome: a resource for the emerging insects as food and feed industry.</title>
        <authorList>
            <person name="Eriksson T."/>
            <person name="Andere A."/>
            <person name="Kelstrup H."/>
            <person name="Emery V."/>
            <person name="Picard C."/>
        </authorList>
    </citation>
    <scope>NUCLEOTIDE SEQUENCE</scope>
    <source>
        <strain evidence="1">Stoneville</strain>
        <tissue evidence="1">Whole head</tissue>
    </source>
</reference>
<evidence type="ECO:0000313" key="1">
    <source>
        <dbReference type="EMBL" id="KAH0817299.1"/>
    </source>
</evidence>
<proteinExistence type="predicted"/>